<comment type="caution">
    <text evidence="3">The sequence shown here is derived from an EMBL/GenBank/DDBJ whole genome shotgun (WGS) entry which is preliminary data.</text>
</comment>
<dbReference type="PANTHER" id="PTHR43542:SF1">
    <property type="entry name" value="METHYLTRANSFERASE"/>
    <property type="match status" value="1"/>
</dbReference>
<dbReference type="Pfam" id="PF03602">
    <property type="entry name" value="Cons_hypoth95"/>
    <property type="match status" value="1"/>
</dbReference>
<proteinExistence type="predicted"/>
<dbReference type="InterPro" id="IPR004398">
    <property type="entry name" value="RNA_MeTrfase_RsmD"/>
</dbReference>
<dbReference type="Proteomes" id="UP001161409">
    <property type="component" value="Unassembled WGS sequence"/>
</dbReference>
<evidence type="ECO:0000313" key="3">
    <source>
        <dbReference type="EMBL" id="GLQ05648.1"/>
    </source>
</evidence>
<reference evidence="3" key="1">
    <citation type="journal article" date="2014" name="Int. J. Syst. Evol. Microbiol.">
        <title>Complete genome of a new Firmicutes species belonging to the dominant human colonic microbiota ('Ruminococcus bicirculans') reveals two chromosomes and a selective capacity to utilize plant glucans.</title>
        <authorList>
            <consortium name="NISC Comparative Sequencing Program"/>
            <person name="Wegmann U."/>
            <person name="Louis P."/>
            <person name="Goesmann A."/>
            <person name="Henrissat B."/>
            <person name="Duncan S.H."/>
            <person name="Flint H.J."/>
        </authorList>
    </citation>
    <scope>NUCLEOTIDE SEQUENCE</scope>
    <source>
        <strain evidence="3">NBRC 103408</strain>
    </source>
</reference>
<organism evidence="3 4">
    <name type="scientific">Sneathiella chinensis</name>
    <dbReference type="NCBI Taxonomy" id="349750"/>
    <lineage>
        <taxon>Bacteria</taxon>
        <taxon>Pseudomonadati</taxon>
        <taxon>Pseudomonadota</taxon>
        <taxon>Alphaproteobacteria</taxon>
        <taxon>Sneathiellales</taxon>
        <taxon>Sneathiellaceae</taxon>
        <taxon>Sneathiella</taxon>
    </lineage>
</organism>
<gene>
    <name evidence="3" type="ORF">GCM10007924_08690</name>
</gene>
<dbReference type="NCBIfam" id="TIGR00095">
    <property type="entry name" value="16S rRNA (guanine(966)-N(2))-methyltransferase RsmD"/>
    <property type="match status" value="1"/>
</dbReference>
<name>A0ABQ5U1E9_9PROT</name>
<dbReference type="CDD" id="cd02440">
    <property type="entry name" value="AdoMet_MTases"/>
    <property type="match status" value="1"/>
</dbReference>
<sequence length="189" mass="20561">MRIVGGTFRGKKLALPTDKRIRPTGDRTREALFNILSHGSGFRTDRGALPIGAHVLDVFSGTGALGLEALSRGAEHVTFMDNHADSLRLVKANVAALGCQRQASILNRDGTRPGRAARAMDLILMDPPYGLVLENPCLQALNENGWISPETLIVIEQTSKEKNTDYSGFETLDVRKYGAALLTFLKRSA</sequence>
<dbReference type="SUPFAM" id="SSF53335">
    <property type="entry name" value="S-adenosyl-L-methionine-dependent methyltransferases"/>
    <property type="match status" value="1"/>
</dbReference>
<dbReference type="GO" id="GO:0032259">
    <property type="term" value="P:methylation"/>
    <property type="evidence" value="ECO:0007669"/>
    <property type="project" value="UniProtKB-KW"/>
</dbReference>
<keyword evidence="4" id="KW-1185">Reference proteome</keyword>
<dbReference type="RefSeq" id="WP_169559628.1">
    <property type="nucleotide sequence ID" value="NZ_BSNF01000001.1"/>
</dbReference>
<dbReference type="Gene3D" id="3.40.50.150">
    <property type="entry name" value="Vaccinia Virus protein VP39"/>
    <property type="match status" value="1"/>
</dbReference>
<evidence type="ECO:0000313" key="4">
    <source>
        <dbReference type="Proteomes" id="UP001161409"/>
    </source>
</evidence>
<reference evidence="3" key="2">
    <citation type="submission" date="2023-01" db="EMBL/GenBank/DDBJ databases">
        <title>Draft genome sequence of Sneathiella chinensis strain NBRC 103408.</title>
        <authorList>
            <person name="Sun Q."/>
            <person name="Mori K."/>
        </authorList>
    </citation>
    <scope>NUCLEOTIDE SEQUENCE</scope>
    <source>
        <strain evidence="3">NBRC 103408</strain>
    </source>
</reference>
<dbReference type="PIRSF" id="PIRSF004553">
    <property type="entry name" value="CHP00095"/>
    <property type="match status" value="1"/>
</dbReference>
<evidence type="ECO:0000256" key="2">
    <source>
        <dbReference type="ARBA" id="ARBA00022679"/>
    </source>
</evidence>
<keyword evidence="2" id="KW-0808">Transferase</keyword>
<dbReference type="PANTHER" id="PTHR43542">
    <property type="entry name" value="METHYLTRANSFERASE"/>
    <property type="match status" value="1"/>
</dbReference>
<dbReference type="EMBL" id="BSNF01000001">
    <property type="protein sequence ID" value="GLQ05648.1"/>
    <property type="molecule type" value="Genomic_DNA"/>
</dbReference>
<accession>A0ABQ5U1E9</accession>
<evidence type="ECO:0000256" key="1">
    <source>
        <dbReference type="ARBA" id="ARBA00022603"/>
    </source>
</evidence>
<dbReference type="GO" id="GO:0008168">
    <property type="term" value="F:methyltransferase activity"/>
    <property type="evidence" value="ECO:0007669"/>
    <property type="project" value="UniProtKB-KW"/>
</dbReference>
<keyword evidence="1 3" id="KW-0489">Methyltransferase</keyword>
<dbReference type="InterPro" id="IPR002052">
    <property type="entry name" value="DNA_methylase_N6_adenine_CS"/>
</dbReference>
<protein>
    <submittedName>
        <fullName evidence="3">DNA methyltransferase</fullName>
    </submittedName>
</protein>
<dbReference type="PROSITE" id="PS00092">
    <property type="entry name" value="N6_MTASE"/>
    <property type="match status" value="1"/>
</dbReference>
<dbReference type="InterPro" id="IPR029063">
    <property type="entry name" value="SAM-dependent_MTases_sf"/>
</dbReference>